<protein>
    <submittedName>
        <fullName evidence="3">Uncharacterized protein</fullName>
    </submittedName>
</protein>
<feature type="compositionally biased region" description="Pro residues" evidence="1">
    <location>
        <begin position="208"/>
        <end position="222"/>
    </location>
</feature>
<dbReference type="Proteomes" id="UP001303647">
    <property type="component" value="Unassembled WGS sequence"/>
</dbReference>
<feature type="compositionally biased region" description="Basic and acidic residues" evidence="1">
    <location>
        <begin position="391"/>
        <end position="404"/>
    </location>
</feature>
<keyword evidence="2" id="KW-1133">Transmembrane helix</keyword>
<gene>
    <name evidence="3" type="ORF">C7999DRAFT_15590</name>
</gene>
<keyword evidence="4" id="KW-1185">Reference proteome</keyword>
<evidence type="ECO:0000256" key="2">
    <source>
        <dbReference type="SAM" id="Phobius"/>
    </source>
</evidence>
<keyword evidence="2" id="KW-0472">Membrane</keyword>
<feature type="transmembrane region" description="Helical" evidence="2">
    <location>
        <begin position="27"/>
        <end position="49"/>
    </location>
</feature>
<sequence length="404" mass="42926">MTLAGTSALVVPRDGEASSGPLTTGAIAGIACGAGALFLGAASLFIIYYRRQRRYDREDNSDSESFDDTSPRGPMAPVVTYTMDYKLDDPQHHEGEKGSSYTYSPEKASYPFSPLSASDSSSAMPTHPAYIPRALVRGSSTPSNRSIATASPPPPFPSSASHSRIQLNETMVEAYLATAQGGRGGRPTQLQQDVRPADESDTSSPGLPIQPAPPPPSLPPPSHSVSSADEGSSSGNHQPRRNRKPRAYIPPPLNLADGTAGQNRSKGSDRPLYGKEHTTISGPLAFPHFSQPPIIGDAAPPHPPREATVAIKPTTTDIWDGEGEEPWHSQMSQPSPPSDGRRTFRSRINLGGGEGSGSGSNNGGRDRAKSKKHARKRSDRNSGSGYGGNRHYTEIEIGRGSDIW</sequence>
<feature type="compositionally biased region" description="Basic residues" evidence="1">
    <location>
        <begin position="368"/>
        <end position="378"/>
    </location>
</feature>
<dbReference type="EMBL" id="MU857678">
    <property type="protein sequence ID" value="KAK4246292.1"/>
    <property type="molecule type" value="Genomic_DNA"/>
</dbReference>
<name>A0AAN7CS59_9PEZI</name>
<organism evidence="3 4">
    <name type="scientific">Corynascus novoguineensis</name>
    <dbReference type="NCBI Taxonomy" id="1126955"/>
    <lineage>
        <taxon>Eukaryota</taxon>
        <taxon>Fungi</taxon>
        <taxon>Dikarya</taxon>
        <taxon>Ascomycota</taxon>
        <taxon>Pezizomycotina</taxon>
        <taxon>Sordariomycetes</taxon>
        <taxon>Sordariomycetidae</taxon>
        <taxon>Sordariales</taxon>
        <taxon>Chaetomiaceae</taxon>
        <taxon>Corynascus</taxon>
    </lineage>
</organism>
<feature type="compositionally biased region" description="Low complexity" evidence="1">
    <location>
        <begin position="223"/>
        <end position="234"/>
    </location>
</feature>
<feature type="region of interest" description="Disordered" evidence="1">
    <location>
        <begin position="179"/>
        <end position="404"/>
    </location>
</feature>
<comment type="caution">
    <text evidence="3">The sequence shown here is derived from an EMBL/GenBank/DDBJ whole genome shotgun (WGS) entry which is preliminary data.</text>
</comment>
<reference evidence="3" key="1">
    <citation type="journal article" date="2023" name="Mol. Phylogenet. Evol.">
        <title>Genome-scale phylogeny and comparative genomics of the fungal order Sordariales.</title>
        <authorList>
            <person name="Hensen N."/>
            <person name="Bonometti L."/>
            <person name="Westerberg I."/>
            <person name="Brannstrom I.O."/>
            <person name="Guillou S."/>
            <person name="Cros-Aarteil S."/>
            <person name="Calhoun S."/>
            <person name="Haridas S."/>
            <person name="Kuo A."/>
            <person name="Mondo S."/>
            <person name="Pangilinan J."/>
            <person name="Riley R."/>
            <person name="LaButti K."/>
            <person name="Andreopoulos B."/>
            <person name="Lipzen A."/>
            <person name="Chen C."/>
            <person name="Yan M."/>
            <person name="Daum C."/>
            <person name="Ng V."/>
            <person name="Clum A."/>
            <person name="Steindorff A."/>
            <person name="Ohm R.A."/>
            <person name="Martin F."/>
            <person name="Silar P."/>
            <person name="Natvig D.O."/>
            <person name="Lalanne C."/>
            <person name="Gautier V."/>
            <person name="Ament-Velasquez S.L."/>
            <person name="Kruys A."/>
            <person name="Hutchinson M.I."/>
            <person name="Powell A.J."/>
            <person name="Barry K."/>
            <person name="Miller A.N."/>
            <person name="Grigoriev I.V."/>
            <person name="Debuchy R."/>
            <person name="Gladieux P."/>
            <person name="Hiltunen Thoren M."/>
            <person name="Johannesson H."/>
        </authorList>
    </citation>
    <scope>NUCLEOTIDE SEQUENCE</scope>
    <source>
        <strain evidence="3">CBS 359.72</strain>
    </source>
</reference>
<feature type="region of interest" description="Disordered" evidence="1">
    <location>
        <begin position="56"/>
        <end position="77"/>
    </location>
</feature>
<accession>A0AAN7CS59</accession>
<proteinExistence type="predicted"/>
<feature type="region of interest" description="Disordered" evidence="1">
    <location>
        <begin position="136"/>
        <end position="162"/>
    </location>
</feature>
<evidence type="ECO:0000256" key="1">
    <source>
        <dbReference type="SAM" id="MobiDB-lite"/>
    </source>
</evidence>
<feature type="compositionally biased region" description="Basic and acidic residues" evidence="1">
    <location>
        <begin position="266"/>
        <end position="278"/>
    </location>
</feature>
<evidence type="ECO:0000313" key="3">
    <source>
        <dbReference type="EMBL" id="KAK4246292.1"/>
    </source>
</evidence>
<keyword evidence="2" id="KW-0812">Transmembrane</keyword>
<dbReference type="AlphaFoldDB" id="A0AAN7CS59"/>
<reference evidence="3" key="2">
    <citation type="submission" date="2023-05" db="EMBL/GenBank/DDBJ databases">
        <authorList>
            <consortium name="Lawrence Berkeley National Laboratory"/>
            <person name="Steindorff A."/>
            <person name="Hensen N."/>
            <person name="Bonometti L."/>
            <person name="Westerberg I."/>
            <person name="Brannstrom I.O."/>
            <person name="Guillou S."/>
            <person name="Cros-Aarteil S."/>
            <person name="Calhoun S."/>
            <person name="Haridas S."/>
            <person name="Kuo A."/>
            <person name="Mondo S."/>
            <person name="Pangilinan J."/>
            <person name="Riley R."/>
            <person name="Labutti K."/>
            <person name="Andreopoulos B."/>
            <person name="Lipzen A."/>
            <person name="Chen C."/>
            <person name="Yanf M."/>
            <person name="Daum C."/>
            <person name="Ng V."/>
            <person name="Clum A."/>
            <person name="Ohm R."/>
            <person name="Martin F."/>
            <person name="Silar P."/>
            <person name="Natvig D."/>
            <person name="Lalanne C."/>
            <person name="Gautier V."/>
            <person name="Ament-Velasquez S.L."/>
            <person name="Kruys A."/>
            <person name="Hutchinson M.I."/>
            <person name="Powell A.J."/>
            <person name="Barry K."/>
            <person name="Miller A.N."/>
            <person name="Grigoriev I.V."/>
            <person name="Debuchy R."/>
            <person name="Gladieux P."/>
            <person name="Thoren M.H."/>
            <person name="Johannesson H."/>
        </authorList>
    </citation>
    <scope>NUCLEOTIDE SEQUENCE</scope>
    <source>
        <strain evidence="3">CBS 359.72</strain>
    </source>
</reference>
<feature type="compositionally biased region" description="Gly residues" evidence="1">
    <location>
        <begin position="350"/>
        <end position="362"/>
    </location>
</feature>
<evidence type="ECO:0000313" key="4">
    <source>
        <dbReference type="Proteomes" id="UP001303647"/>
    </source>
</evidence>